<accession>A0ABS3LFH3</accession>
<gene>
    <name evidence="2" type="ORF">JZO70_19565</name>
</gene>
<organism evidence="2 3">
    <name type="scientific">Candidatus Enterococcus moelleringii</name>
    <dbReference type="NCBI Taxonomy" id="2815325"/>
    <lineage>
        <taxon>Bacteria</taxon>
        <taxon>Bacillati</taxon>
        <taxon>Bacillota</taxon>
        <taxon>Bacilli</taxon>
        <taxon>Lactobacillales</taxon>
        <taxon>Enterococcaceae</taxon>
        <taxon>Enterococcus</taxon>
    </lineage>
</organism>
<name>A0ABS3LFH3_9ENTE</name>
<feature type="region of interest" description="Disordered" evidence="1">
    <location>
        <begin position="240"/>
        <end position="293"/>
    </location>
</feature>
<reference evidence="2 3" key="1">
    <citation type="submission" date="2021-03" db="EMBL/GenBank/DDBJ databases">
        <title>Enterococcal diversity collection.</title>
        <authorList>
            <person name="Gilmore M.S."/>
            <person name="Schwartzman J."/>
            <person name="Van Tyne D."/>
            <person name="Martin M."/>
            <person name="Earl A.M."/>
            <person name="Manson A.L."/>
            <person name="Straub T."/>
            <person name="Salamzade R."/>
            <person name="Saavedra J."/>
            <person name="Lebreton F."/>
            <person name="Prichula J."/>
            <person name="Schaufler K."/>
            <person name="Gaca A."/>
            <person name="Sgardioli B."/>
            <person name="Wagenaar J."/>
            <person name="Strong T."/>
        </authorList>
    </citation>
    <scope>NUCLEOTIDE SEQUENCE [LARGE SCALE GENOMIC DNA]</scope>
    <source>
        <strain evidence="2 3">669A</strain>
    </source>
</reference>
<evidence type="ECO:0000313" key="2">
    <source>
        <dbReference type="EMBL" id="MBO1308383.1"/>
    </source>
</evidence>
<dbReference type="Proteomes" id="UP000664601">
    <property type="component" value="Unassembled WGS sequence"/>
</dbReference>
<feature type="region of interest" description="Disordered" evidence="1">
    <location>
        <begin position="200"/>
        <end position="228"/>
    </location>
</feature>
<protein>
    <submittedName>
        <fullName evidence="2">DUF2922 family protein</fullName>
    </submittedName>
</protein>
<evidence type="ECO:0000256" key="1">
    <source>
        <dbReference type="SAM" id="MobiDB-lite"/>
    </source>
</evidence>
<feature type="compositionally biased region" description="Polar residues" evidence="1">
    <location>
        <begin position="204"/>
        <end position="228"/>
    </location>
</feature>
<dbReference type="InterPro" id="IPR021321">
    <property type="entry name" value="DUF2922"/>
</dbReference>
<dbReference type="RefSeq" id="WP_207675378.1">
    <property type="nucleotide sequence ID" value="NZ_JAFREM010000033.1"/>
</dbReference>
<feature type="compositionally biased region" description="Basic residues" evidence="1">
    <location>
        <begin position="275"/>
        <end position="293"/>
    </location>
</feature>
<dbReference type="EMBL" id="JAFREM010000033">
    <property type="protein sequence ID" value="MBO1308383.1"/>
    <property type="molecule type" value="Genomic_DNA"/>
</dbReference>
<comment type="caution">
    <text evidence="2">The sequence shown here is derived from an EMBL/GenBank/DDBJ whole genome shotgun (WGS) entry which is preliminary data.</text>
</comment>
<dbReference type="Pfam" id="PF11148">
    <property type="entry name" value="DUF2922"/>
    <property type="match status" value="1"/>
</dbReference>
<proteinExistence type="predicted"/>
<sequence>MLSLNATFENSLGRRHSFNLKDPDRNKPAEEIRASLQKLVELNLFEKGEVGLFKKLLSAKFVETIETPIFDLRNEDEPAVAVVEVQPEPVQAIEVQEQVAPTIEIQPESVQIQEAPASTTQAKATQLQEVTPVEAQPVPIQSVEKLIQTNEAAAAQGEMQQLEIIIPDGVDVSNLTEEDYRAIILSQLPEGAILDSFSVEEVPSDNQKSSENVATSVNRQTPSVQAGSNIANQLSSEALEMIGEIEKEPAEERSSGWFPKRKKGTNPLAGFSADKRKRKKAINRWKREKNKKK</sequence>
<evidence type="ECO:0000313" key="3">
    <source>
        <dbReference type="Proteomes" id="UP000664601"/>
    </source>
</evidence>
<keyword evidence="3" id="KW-1185">Reference proteome</keyword>
<feature type="compositionally biased region" description="Basic and acidic residues" evidence="1">
    <location>
        <begin position="244"/>
        <end position="254"/>
    </location>
</feature>